<dbReference type="CDD" id="cd11537">
    <property type="entry name" value="NTP-PPase_RS21-C6_like"/>
    <property type="match status" value="1"/>
</dbReference>
<accession>A0ABP7EYJ1</accession>
<evidence type="ECO:0000313" key="2">
    <source>
        <dbReference type="Proteomes" id="UP001501004"/>
    </source>
</evidence>
<evidence type="ECO:0000313" key="1">
    <source>
        <dbReference type="EMBL" id="GAA3727794.1"/>
    </source>
</evidence>
<dbReference type="SUPFAM" id="SSF101386">
    <property type="entry name" value="all-alpha NTP pyrophosphatases"/>
    <property type="match status" value="1"/>
</dbReference>
<dbReference type="PANTHER" id="PTHR46523:SF1">
    <property type="entry name" value="DCTP PYROPHOSPHATASE 1"/>
    <property type="match status" value="1"/>
</dbReference>
<dbReference type="InterPro" id="IPR052555">
    <property type="entry name" value="dCTP_Pyrophosphatase"/>
</dbReference>
<sequence>MTHCARCASVTTMIDHALLDTLRAFVAERDWDQFHSPENLAKSIVIEAGELLECYQWSTDADEDRVRDELADVLTYALHLANKIGADPNQLVLDKLELTRKKYPIDKSRGSSVKYDRL</sequence>
<keyword evidence="2" id="KW-1185">Reference proteome</keyword>
<proteinExistence type="predicted"/>
<gene>
    <name evidence="1" type="ORF">GCM10022239_00780</name>
</gene>
<dbReference type="PIRSF" id="PIRSF029826">
    <property type="entry name" value="UCP029826_pph"/>
    <property type="match status" value="1"/>
</dbReference>
<comment type="caution">
    <text evidence="1">The sequence shown here is derived from an EMBL/GenBank/DDBJ whole genome shotgun (WGS) entry which is preliminary data.</text>
</comment>
<dbReference type="Pfam" id="PF12643">
    <property type="entry name" value="MazG-like"/>
    <property type="match status" value="1"/>
</dbReference>
<protein>
    <submittedName>
        <fullName evidence="1">Nucleotide pyrophosphohydrolase</fullName>
    </submittedName>
</protein>
<dbReference type="Gene3D" id="1.10.287.1080">
    <property type="entry name" value="MazG-like"/>
    <property type="match status" value="1"/>
</dbReference>
<organism evidence="1 2">
    <name type="scientific">Leifsonella bigeumensis</name>
    <dbReference type="NCBI Taxonomy" id="433643"/>
    <lineage>
        <taxon>Bacteria</taxon>
        <taxon>Bacillati</taxon>
        <taxon>Actinomycetota</taxon>
        <taxon>Actinomycetes</taxon>
        <taxon>Micrococcales</taxon>
        <taxon>Microbacteriaceae</taxon>
        <taxon>Leifsonella</taxon>
    </lineage>
</organism>
<dbReference type="PANTHER" id="PTHR46523">
    <property type="entry name" value="DCTP PYROPHOSPHATASE 1"/>
    <property type="match status" value="1"/>
</dbReference>
<dbReference type="InterPro" id="IPR025984">
    <property type="entry name" value="DCTPP"/>
</dbReference>
<dbReference type="EMBL" id="BAABAE010000001">
    <property type="protein sequence ID" value="GAA3727794.1"/>
    <property type="molecule type" value="Genomic_DNA"/>
</dbReference>
<dbReference type="Proteomes" id="UP001501004">
    <property type="component" value="Unassembled WGS sequence"/>
</dbReference>
<name>A0ABP7EYJ1_9MICO</name>
<reference evidence="2" key="1">
    <citation type="journal article" date="2019" name="Int. J. Syst. Evol. Microbiol.">
        <title>The Global Catalogue of Microorganisms (GCM) 10K type strain sequencing project: providing services to taxonomists for standard genome sequencing and annotation.</title>
        <authorList>
            <consortium name="The Broad Institute Genomics Platform"/>
            <consortium name="The Broad Institute Genome Sequencing Center for Infectious Disease"/>
            <person name="Wu L."/>
            <person name="Ma J."/>
        </authorList>
    </citation>
    <scope>NUCLEOTIDE SEQUENCE [LARGE SCALE GENOMIC DNA]</scope>
    <source>
        <strain evidence="2">JCM 16949</strain>
    </source>
</reference>